<feature type="active site" description="O-(5'-phospho-DNA)-serine intermediate" evidence="4 5">
    <location>
        <position position="9"/>
    </location>
</feature>
<accession>A0A154BPK4</accession>
<protein>
    <submittedName>
        <fullName evidence="7">Resolvase</fullName>
    </submittedName>
</protein>
<evidence type="ECO:0000313" key="8">
    <source>
        <dbReference type="Proteomes" id="UP000076268"/>
    </source>
</evidence>
<dbReference type="InterPro" id="IPR036162">
    <property type="entry name" value="Resolvase-like_N_sf"/>
</dbReference>
<dbReference type="OrthoDB" id="9797501at2"/>
<dbReference type="CDD" id="cd03768">
    <property type="entry name" value="SR_ResInv"/>
    <property type="match status" value="1"/>
</dbReference>
<evidence type="ECO:0000256" key="5">
    <source>
        <dbReference type="PROSITE-ProRule" id="PRU10137"/>
    </source>
</evidence>
<keyword evidence="2" id="KW-0238">DNA-binding</keyword>
<dbReference type="InterPro" id="IPR006119">
    <property type="entry name" value="Resolv_N"/>
</dbReference>
<evidence type="ECO:0000256" key="1">
    <source>
        <dbReference type="ARBA" id="ARBA00022908"/>
    </source>
</evidence>
<dbReference type="SUPFAM" id="SSF53041">
    <property type="entry name" value="Resolvase-like"/>
    <property type="match status" value="1"/>
</dbReference>
<evidence type="ECO:0000259" key="6">
    <source>
        <dbReference type="PROSITE" id="PS51736"/>
    </source>
</evidence>
<sequence>MNIAYIRVSTVEQNTGRQHEALKAHNIEKVFEEKVSGKDTNRPQLKAMLEFARQSDTIYIESISRLARNTLDFLKIVEQLTAKSVSLISLKENINTSTPQGKFMLSVFAALSQLERDTIKQRQREGIDLALKEGRAYGRPKINISDKFKEVYKRWKAKEITAVEAMKLTGTKKNTFYNHVKEIEQA</sequence>
<keyword evidence="3" id="KW-0233">DNA recombination</keyword>
<name>A0A154BPK4_ANASB</name>
<dbReference type="SMART" id="SM00857">
    <property type="entry name" value="Resolvase"/>
    <property type="match status" value="1"/>
</dbReference>
<dbReference type="RefSeq" id="WP_066243579.1">
    <property type="nucleotide sequence ID" value="NZ_LSGP01000020.1"/>
</dbReference>
<dbReference type="PROSITE" id="PS51736">
    <property type="entry name" value="RECOMBINASES_3"/>
    <property type="match status" value="1"/>
</dbReference>
<organism evidence="7 8">
    <name type="scientific">Anaerosporomusa subterranea</name>
    <dbReference type="NCBI Taxonomy" id="1794912"/>
    <lineage>
        <taxon>Bacteria</taxon>
        <taxon>Bacillati</taxon>
        <taxon>Bacillota</taxon>
        <taxon>Negativicutes</taxon>
        <taxon>Acetonemataceae</taxon>
        <taxon>Anaerosporomusa</taxon>
    </lineage>
</organism>
<dbReference type="GO" id="GO:0000150">
    <property type="term" value="F:DNA strand exchange activity"/>
    <property type="evidence" value="ECO:0007669"/>
    <property type="project" value="InterPro"/>
</dbReference>
<dbReference type="PANTHER" id="PTHR30461:SF2">
    <property type="entry name" value="SERINE RECOMBINASE PINE-RELATED"/>
    <property type="match status" value="1"/>
</dbReference>
<dbReference type="InterPro" id="IPR050639">
    <property type="entry name" value="SSR_resolvase"/>
</dbReference>
<reference evidence="7 8" key="1">
    <citation type="submission" date="2016-02" db="EMBL/GenBank/DDBJ databases">
        <title>Anaerosporomusa subterraneum gen. nov., sp. nov., a spore-forming obligate anaerobe isolated from saprolite.</title>
        <authorList>
            <person name="Choi J.K."/>
            <person name="Shah M."/>
            <person name="Yee N."/>
        </authorList>
    </citation>
    <scope>NUCLEOTIDE SEQUENCE [LARGE SCALE GENOMIC DNA]</scope>
    <source>
        <strain evidence="7 8">RU4</strain>
    </source>
</reference>
<dbReference type="GO" id="GO:0015074">
    <property type="term" value="P:DNA integration"/>
    <property type="evidence" value="ECO:0007669"/>
    <property type="project" value="UniProtKB-KW"/>
</dbReference>
<keyword evidence="8" id="KW-1185">Reference proteome</keyword>
<dbReference type="AlphaFoldDB" id="A0A154BPK4"/>
<dbReference type="GO" id="GO:0003677">
    <property type="term" value="F:DNA binding"/>
    <property type="evidence" value="ECO:0007669"/>
    <property type="project" value="UniProtKB-KW"/>
</dbReference>
<evidence type="ECO:0000256" key="2">
    <source>
        <dbReference type="ARBA" id="ARBA00023125"/>
    </source>
</evidence>
<gene>
    <name evidence="7" type="ORF">AXX12_11355</name>
</gene>
<dbReference type="STRING" id="1794912.AXX12_11355"/>
<evidence type="ECO:0000256" key="3">
    <source>
        <dbReference type="ARBA" id="ARBA00023172"/>
    </source>
</evidence>
<dbReference type="Pfam" id="PF00239">
    <property type="entry name" value="Resolvase"/>
    <property type="match status" value="1"/>
</dbReference>
<proteinExistence type="predicted"/>
<dbReference type="PROSITE" id="PS00397">
    <property type="entry name" value="RECOMBINASES_1"/>
    <property type="match status" value="1"/>
</dbReference>
<keyword evidence="1" id="KW-0229">DNA integration</keyword>
<dbReference type="Gene3D" id="3.40.50.1390">
    <property type="entry name" value="Resolvase, N-terminal catalytic domain"/>
    <property type="match status" value="1"/>
</dbReference>
<evidence type="ECO:0000256" key="4">
    <source>
        <dbReference type="PIRSR" id="PIRSR606118-50"/>
    </source>
</evidence>
<feature type="domain" description="Resolvase/invertase-type recombinase catalytic" evidence="6">
    <location>
        <begin position="1"/>
        <end position="134"/>
    </location>
</feature>
<comment type="caution">
    <text evidence="7">The sequence shown here is derived from an EMBL/GenBank/DDBJ whole genome shotgun (WGS) entry which is preliminary data.</text>
</comment>
<dbReference type="Proteomes" id="UP000076268">
    <property type="component" value="Unassembled WGS sequence"/>
</dbReference>
<dbReference type="InterPro" id="IPR006118">
    <property type="entry name" value="Recombinase_CS"/>
</dbReference>
<evidence type="ECO:0000313" key="7">
    <source>
        <dbReference type="EMBL" id="KYZ75790.1"/>
    </source>
</evidence>
<dbReference type="PANTHER" id="PTHR30461">
    <property type="entry name" value="DNA-INVERTASE FROM LAMBDOID PROPHAGE"/>
    <property type="match status" value="1"/>
</dbReference>
<dbReference type="EMBL" id="LSGP01000020">
    <property type="protein sequence ID" value="KYZ75790.1"/>
    <property type="molecule type" value="Genomic_DNA"/>
</dbReference>